<gene>
    <name evidence="1" type="ORF">J2Z37_000602</name>
</gene>
<accession>A0ABS4GK28</accession>
<dbReference type="RefSeq" id="WP_209808695.1">
    <property type="nucleotide sequence ID" value="NZ_JAGGKT010000001.1"/>
</dbReference>
<proteinExistence type="predicted"/>
<protein>
    <submittedName>
        <fullName evidence="1">Uncharacterized protein</fullName>
    </submittedName>
</protein>
<evidence type="ECO:0000313" key="1">
    <source>
        <dbReference type="EMBL" id="MBP1930615.1"/>
    </source>
</evidence>
<organism evidence="1 2">
    <name type="scientific">Ammoniphilus resinae</name>
    <dbReference type="NCBI Taxonomy" id="861532"/>
    <lineage>
        <taxon>Bacteria</taxon>
        <taxon>Bacillati</taxon>
        <taxon>Bacillota</taxon>
        <taxon>Bacilli</taxon>
        <taxon>Bacillales</taxon>
        <taxon>Paenibacillaceae</taxon>
        <taxon>Aneurinibacillus group</taxon>
        <taxon>Ammoniphilus</taxon>
    </lineage>
</organism>
<dbReference type="EMBL" id="JAGGKT010000001">
    <property type="protein sequence ID" value="MBP1930615.1"/>
    <property type="molecule type" value="Genomic_DNA"/>
</dbReference>
<dbReference type="Proteomes" id="UP001519343">
    <property type="component" value="Unassembled WGS sequence"/>
</dbReference>
<keyword evidence="2" id="KW-1185">Reference proteome</keyword>
<evidence type="ECO:0000313" key="2">
    <source>
        <dbReference type="Proteomes" id="UP001519343"/>
    </source>
</evidence>
<name>A0ABS4GK28_9BACL</name>
<reference evidence="1 2" key="1">
    <citation type="submission" date="2021-03" db="EMBL/GenBank/DDBJ databases">
        <title>Genomic Encyclopedia of Type Strains, Phase IV (KMG-IV): sequencing the most valuable type-strain genomes for metagenomic binning, comparative biology and taxonomic classification.</title>
        <authorList>
            <person name="Goeker M."/>
        </authorList>
    </citation>
    <scope>NUCLEOTIDE SEQUENCE [LARGE SCALE GENOMIC DNA]</scope>
    <source>
        <strain evidence="1 2">DSM 24738</strain>
    </source>
</reference>
<sequence length="113" mass="13214">MSRKQAKRLLKANPGFEAWLKEKPEEVTKVRENPTVIQGMFEQWKKQQTQKEQLERIEASYRHMINQFNELNTLLQRADQIAGNVKAINKNIKASKLYQTMLLSSRKSGKKVV</sequence>
<comment type="caution">
    <text evidence="1">The sequence shown here is derived from an EMBL/GenBank/DDBJ whole genome shotgun (WGS) entry which is preliminary data.</text>
</comment>